<gene>
    <name evidence="1" type="ORF">ULMS_10270</name>
</gene>
<sequence length="74" mass="8842">MKIKFLKIRFCTFNFQLSKNQLCIVIMQKIIAVYDGDTVTAKVDLGILHFQVMELRFYGNDRPELRGELRFRRN</sequence>
<proteinExistence type="predicted"/>
<reference evidence="1 2" key="1">
    <citation type="submission" date="2019-08" db="EMBL/GenBank/DDBJ databases">
        <title>Ulvibacter marinistellae sp. nov., isolated from a starfish, Patiria pectinifera.</title>
        <authorList>
            <person name="Kawano K."/>
            <person name="Ushijima N."/>
            <person name="Kihara M."/>
            <person name="Itoh H."/>
        </authorList>
    </citation>
    <scope>NUCLEOTIDE SEQUENCE [LARGE SCALE GENOMIC DNA]</scope>
    <source>
        <strain evidence="1 2">KK4</strain>
    </source>
</reference>
<accession>A0A5J4FZC1</accession>
<dbReference type="EMBL" id="BKCF01000001">
    <property type="protein sequence ID" value="GEQ85519.1"/>
    <property type="molecule type" value="Genomic_DNA"/>
</dbReference>
<comment type="caution">
    <text evidence="1">The sequence shown here is derived from an EMBL/GenBank/DDBJ whole genome shotgun (WGS) entry which is preliminary data.</text>
</comment>
<organism evidence="1 2">
    <name type="scientific">Patiriisocius marinistellae</name>
    <dbReference type="NCBI Taxonomy" id="2494560"/>
    <lineage>
        <taxon>Bacteria</taxon>
        <taxon>Pseudomonadati</taxon>
        <taxon>Bacteroidota</taxon>
        <taxon>Flavobacteriia</taxon>
        <taxon>Flavobacteriales</taxon>
        <taxon>Flavobacteriaceae</taxon>
        <taxon>Patiriisocius</taxon>
    </lineage>
</organism>
<evidence type="ECO:0000313" key="1">
    <source>
        <dbReference type="EMBL" id="GEQ85519.1"/>
    </source>
</evidence>
<name>A0A5J4FZC1_9FLAO</name>
<dbReference type="AlphaFoldDB" id="A0A5J4FZC1"/>
<dbReference type="Proteomes" id="UP000326994">
    <property type="component" value="Unassembled WGS sequence"/>
</dbReference>
<keyword evidence="2" id="KW-1185">Reference proteome</keyword>
<evidence type="ECO:0000313" key="2">
    <source>
        <dbReference type="Proteomes" id="UP000326994"/>
    </source>
</evidence>
<protein>
    <submittedName>
        <fullName evidence="1">Uncharacterized protein</fullName>
    </submittedName>
</protein>